<sequence>MQGNYSYQQSGSHQASKPLSSTSTLLNNYQSDALLRMVSVRNLSQSQPEVSDAPAQPTLKLAVENNMQKKPSRKRKAGDDPNPRRFQQPPHLNLHANAGPSTTVREYMAGLTPALSEFRPHVPAKDRLHLWIPATLAKTQAPHLTSLPSASTDEQSRIKTTMLASWDESTRITYGSGLLVFHVFCDRRNTAEEERAPASADLVKIFISSIAGSYSGKTIASYTFGVRAWHKLHGLPWEVADADLEILLRAAEKTAPPSSKRKKRKPITPDFITTIRGKLQLDNPRHAAVFACLTTTFYAAARLGEFTVPNLATFSPTTHVKPSDVKQDQDRSGNEVTIFRLPKTKTKIDGEEVFWATQEGPTDPRAAWFNHLEVNAPPANGHLFAYRHKDGHRPLTKPEFLKVVNGAARTAALEPMHGHSIRIGATLEYILRGMSFEAMKAKGRWSSDAFSIYLTQHAQILAPYIQAHPRLHESFLRATITPRTATPAPAQTPS</sequence>
<dbReference type="GO" id="GO:0006310">
    <property type="term" value="P:DNA recombination"/>
    <property type="evidence" value="ECO:0007669"/>
    <property type="project" value="UniProtKB-KW"/>
</dbReference>
<evidence type="ECO:0008006" key="6">
    <source>
        <dbReference type="Google" id="ProtNLM"/>
    </source>
</evidence>
<dbReference type="Gene3D" id="1.10.443.10">
    <property type="entry name" value="Intergrase catalytic core"/>
    <property type="match status" value="1"/>
</dbReference>
<dbReference type="InParanoid" id="A0A0C2SCX1"/>
<evidence type="ECO:0000313" key="4">
    <source>
        <dbReference type="EMBL" id="KIL60835.1"/>
    </source>
</evidence>
<organism evidence="4 5">
    <name type="scientific">Amanita muscaria (strain Koide BX008)</name>
    <dbReference type="NCBI Taxonomy" id="946122"/>
    <lineage>
        <taxon>Eukaryota</taxon>
        <taxon>Fungi</taxon>
        <taxon>Dikarya</taxon>
        <taxon>Basidiomycota</taxon>
        <taxon>Agaricomycotina</taxon>
        <taxon>Agaricomycetes</taxon>
        <taxon>Agaricomycetidae</taxon>
        <taxon>Agaricales</taxon>
        <taxon>Pluteineae</taxon>
        <taxon>Amanitaceae</taxon>
        <taxon>Amanita</taxon>
    </lineage>
</organism>
<evidence type="ECO:0000313" key="5">
    <source>
        <dbReference type="Proteomes" id="UP000054549"/>
    </source>
</evidence>
<dbReference type="EMBL" id="KN818292">
    <property type="protein sequence ID" value="KIL60835.1"/>
    <property type="molecule type" value="Genomic_DNA"/>
</dbReference>
<protein>
    <recommendedName>
        <fullName evidence="6">Tyr recombinase domain-containing protein</fullName>
    </recommendedName>
</protein>
<dbReference type="PANTHER" id="PTHR34605:SF3">
    <property type="entry name" value="P CELL-TYPE AGGLUTINATION PROTEIN MAP4-LIKE-RELATED"/>
    <property type="match status" value="1"/>
</dbReference>
<name>A0A0C2SCX1_AMAMK</name>
<dbReference type="AlphaFoldDB" id="A0A0C2SCX1"/>
<accession>A0A0C2SCX1</accession>
<reference evidence="4 5" key="1">
    <citation type="submission" date="2014-04" db="EMBL/GenBank/DDBJ databases">
        <title>Evolutionary Origins and Diversification of the Mycorrhizal Mutualists.</title>
        <authorList>
            <consortium name="DOE Joint Genome Institute"/>
            <consortium name="Mycorrhizal Genomics Consortium"/>
            <person name="Kohler A."/>
            <person name="Kuo A."/>
            <person name="Nagy L.G."/>
            <person name="Floudas D."/>
            <person name="Copeland A."/>
            <person name="Barry K.W."/>
            <person name="Cichocki N."/>
            <person name="Veneault-Fourrey C."/>
            <person name="LaButti K."/>
            <person name="Lindquist E.A."/>
            <person name="Lipzen A."/>
            <person name="Lundell T."/>
            <person name="Morin E."/>
            <person name="Murat C."/>
            <person name="Riley R."/>
            <person name="Ohm R."/>
            <person name="Sun H."/>
            <person name="Tunlid A."/>
            <person name="Henrissat B."/>
            <person name="Grigoriev I.V."/>
            <person name="Hibbett D.S."/>
            <person name="Martin F."/>
        </authorList>
    </citation>
    <scope>NUCLEOTIDE SEQUENCE [LARGE SCALE GENOMIC DNA]</scope>
    <source>
        <strain evidence="4 5">Koide BX008</strain>
    </source>
</reference>
<evidence type="ECO:0000256" key="2">
    <source>
        <dbReference type="ARBA" id="ARBA00023172"/>
    </source>
</evidence>
<feature type="region of interest" description="Disordered" evidence="3">
    <location>
        <begin position="44"/>
        <end position="96"/>
    </location>
</feature>
<evidence type="ECO:0000256" key="3">
    <source>
        <dbReference type="SAM" id="MobiDB-lite"/>
    </source>
</evidence>
<dbReference type="Proteomes" id="UP000054549">
    <property type="component" value="Unassembled WGS sequence"/>
</dbReference>
<dbReference type="InterPro" id="IPR013762">
    <property type="entry name" value="Integrase-like_cat_sf"/>
</dbReference>
<dbReference type="SUPFAM" id="SSF56349">
    <property type="entry name" value="DNA breaking-rejoining enzymes"/>
    <property type="match status" value="1"/>
</dbReference>
<dbReference type="GO" id="GO:0015074">
    <property type="term" value="P:DNA integration"/>
    <property type="evidence" value="ECO:0007669"/>
    <property type="project" value="InterPro"/>
</dbReference>
<dbReference type="InterPro" id="IPR011010">
    <property type="entry name" value="DNA_brk_join_enz"/>
</dbReference>
<dbReference type="PANTHER" id="PTHR34605">
    <property type="entry name" value="PHAGE_INTEGRASE DOMAIN-CONTAINING PROTEIN"/>
    <property type="match status" value="1"/>
</dbReference>
<dbReference type="OrthoDB" id="2678913at2759"/>
<dbReference type="GO" id="GO:0003677">
    <property type="term" value="F:DNA binding"/>
    <property type="evidence" value="ECO:0007669"/>
    <property type="project" value="UniProtKB-KW"/>
</dbReference>
<dbReference type="InterPro" id="IPR052925">
    <property type="entry name" value="Phage_Integrase-like_Recomb"/>
</dbReference>
<gene>
    <name evidence="4" type="ORF">M378DRAFT_13874</name>
</gene>
<dbReference type="STRING" id="946122.A0A0C2SCX1"/>
<feature type="region of interest" description="Disordered" evidence="3">
    <location>
        <begin position="1"/>
        <end position="24"/>
    </location>
</feature>
<evidence type="ECO:0000256" key="1">
    <source>
        <dbReference type="ARBA" id="ARBA00023125"/>
    </source>
</evidence>
<keyword evidence="5" id="KW-1185">Reference proteome</keyword>
<keyword evidence="2" id="KW-0233">DNA recombination</keyword>
<keyword evidence="1" id="KW-0238">DNA-binding</keyword>
<proteinExistence type="predicted"/>
<dbReference type="SUPFAM" id="SSF47823">
    <property type="entry name" value="lambda integrase-like, N-terminal domain"/>
    <property type="match status" value="1"/>
</dbReference>
<dbReference type="Gene3D" id="1.10.150.130">
    <property type="match status" value="1"/>
</dbReference>
<dbReference type="HOGENOM" id="CLU_003292_2_2_1"/>
<dbReference type="InterPro" id="IPR010998">
    <property type="entry name" value="Integrase_recombinase_N"/>
</dbReference>